<dbReference type="Pfam" id="PF01381">
    <property type="entry name" value="HTH_3"/>
    <property type="match status" value="1"/>
</dbReference>
<dbReference type="InterPro" id="IPR011051">
    <property type="entry name" value="RmlC_Cupin_sf"/>
</dbReference>
<dbReference type="CDD" id="cd02209">
    <property type="entry name" value="cupin_XRE_C"/>
    <property type="match status" value="1"/>
</dbReference>
<name>A0ABP9GW78_9ACTN</name>
<dbReference type="SMART" id="SM00530">
    <property type="entry name" value="HTH_XRE"/>
    <property type="match status" value="1"/>
</dbReference>
<feature type="region of interest" description="Disordered" evidence="2">
    <location>
        <begin position="1"/>
        <end position="29"/>
    </location>
</feature>
<feature type="compositionally biased region" description="Pro residues" evidence="2">
    <location>
        <begin position="1"/>
        <end position="10"/>
    </location>
</feature>
<accession>A0ABP9GW78</accession>
<dbReference type="CDD" id="cd00093">
    <property type="entry name" value="HTH_XRE"/>
    <property type="match status" value="1"/>
</dbReference>
<organism evidence="4 5">
    <name type="scientific">Yinghuangia aomiensis</name>
    <dbReference type="NCBI Taxonomy" id="676205"/>
    <lineage>
        <taxon>Bacteria</taxon>
        <taxon>Bacillati</taxon>
        <taxon>Actinomycetota</taxon>
        <taxon>Actinomycetes</taxon>
        <taxon>Kitasatosporales</taxon>
        <taxon>Streptomycetaceae</taxon>
        <taxon>Yinghuangia</taxon>
    </lineage>
</organism>
<dbReference type="InterPro" id="IPR001387">
    <property type="entry name" value="Cro/C1-type_HTH"/>
</dbReference>
<comment type="caution">
    <text evidence="4">The sequence shown here is derived from an EMBL/GenBank/DDBJ whole genome shotgun (WGS) entry which is preliminary data.</text>
</comment>
<evidence type="ECO:0000313" key="5">
    <source>
        <dbReference type="Proteomes" id="UP001500466"/>
    </source>
</evidence>
<keyword evidence="1" id="KW-0238">DNA-binding</keyword>
<dbReference type="InterPro" id="IPR050807">
    <property type="entry name" value="TransReg_Diox_bact_type"/>
</dbReference>
<dbReference type="Proteomes" id="UP001500466">
    <property type="component" value="Unassembled WGS sequence"/>
</dbReference>
<dbReference type="PROSITE" id="PS50943">
    <property type="entry name" value="HTH_CROC1"/>
    <property type="match status" value="1"/>
</dbReference>
<dbReference type="Pfam" id="PF07883">
    <property type="entry name" value="Cupin_2"/>
    <property type="match status" value="1"/>
</dbReference>
<evidence type="ECO:0000313" key="4">
    <source>
        <dbReference type="EMBL" id="GAA4955207.1"/>
    </source>
</evidence>
<evidence type="ECO:0000256" key="1">
    <source>
        <dbReference type="ARBA" id="ARBA00023125"/>
    </source>
</evidence>
<dbReference type="PANTHER" id="PTHR46797:SF1">
    <property type="entry name" value="METHYLPHOSPHONATE SYNTHASE"/>
    <property type="match status" value="1"/>
</dbReference>
<dbReference type="EMBL" id="BAABHS010000005">
    <property type="protein sequence ID" value="GAA4955207.1"/>
    <property type="molecule type" value="Genomic_DNA"/>
</dbReference>
<proteinExistence type="predicted"/>
<reference evidence="5" key="1">
    <citation type="journal article" date="2019" name="Int. J. Syst. Evol. Microbiol.">
        <title>The Global Catalogue of Microorganisms (GCM) 10K type strain sequencing project: providing services to taxonomists for standard genome sequencing and annotation.</title>
        <authorList>
            <consortium name="The Broad Institute Genomics Platform"/>
            <consortium name="The Broad Institute Genome Sequencing Center for Infectious Disease"/>
            <person name="Wu L."/>
            <person name="Ma J."/>
        </authorList>
    </citation>
    <scope>NUCLEOTIDE SEQUENCE [LARGE SCALE GENOMIC DNA]</scope>
    <source>
        <strain evidence="5">JCM 17986</strain>
    </source>
</reference>
<dbReference type="PANTHER" id="PTHR46797">
    <property type="entry name" value="HTH-TYPE TRANSCRIPTIONAL REGULATOR"/>
    <property type="match status" value="1"/>
</dbReference>
<dbReference type="InterPro" id="IPR010982">
    <property type="entry name" value="Lambda_DNA-bd_dom_sf"/>
</dbReference>
<sequence>MPPGSGPGPAAPARRETSQGPETAAPGLGDRLKQARLAHGLTLEDAAGVSGLSVAYLSRLENERRQPSLPALLTLARVYATSVSTLLGEAGAGEETIIRAKAAEPFKAHGWTYWRAGSPRRGMQALRVQVPPGRANGPARVHPGEEWLYVTAGQLRLTLDGVVHLLAPGDVAHFDSALSHVMESADDHVPVEFLMVHAAPAMVAFSACLPPSH</sequence>
<evidence type="ECO:0000256" key="2">
    <source>
        <dbReference type="SAM" id="MobiDB-lite"/>
    </source>
</evidence>
<dbReference type="Gene3D" id="1.10.260.40">
    <property type="entry name" value="lambda repressor-like DNA-binding domains"/>
    <property type="match status" value="1"/>
</dbReference>
<evidence type="ECO:0000259" key="3">
    <source>
        <dbReference type="PROSITE" id="PS50943"/>
    </source>
</evidence>
<dbReference type="Gene3D" id="2.60.120.10">
    <property type="entry name" value="Jelly Rolls"/>
    <property type="match status" value="1"/>
</dbReference>
<keyword evidence="5" id="KW-1185">Reference proteome</keyword>
<dbReference type="InterPro" id="IPR013096">
    <property type="entry name" value="Cupin_2"/>
</dbReference>
<gene>
    <name evidence="4" type="ORF">GCM10023205_16330</name>
</gene>
<dbReference type="SUPFAM" id="SSF51182">
    <property type="entry name" value="RmlC-like cupins"/>
    <property type="match status" value="1"/>
</dbReference>
<dbReference type="InterPro" id="IPR014710">
    <property type="entry name" value="RmlC-like_jellyroll"/>
</dbReference>
<feature type="domain" description="HTH cro/C1-type" evidence="3">
    <location>
        <begin position="32"/>
        <end position="86"/>
    </location>
</feature>
<protein>
    <submittedName>
        <fullName evidence="4">XRE family transcriptional regulator</fullName>
    </submittedName>
</protein>